<accession>A0A1G6MNZ3</accession>
<dbReference type="PANTHER" id="PTHR34383">
    <property type="entry name" value="POLYPHOSPHATE:AMP PHOSPHOTRANSFERASE-RELATED"/>
    <property type="match status" value="1"/>
</dbReference>
<dbReference type="RefSeq" id="WP_093730631.1">
    <property type="nucleotide sequence ID" value="NZ_FMYW01000010.1"/>
</dbReference>
<dbReference type="Proteomes" id="UP000198943">
    <property type="component" value="Unassembled WGS sequence"/>
</dbReference>
<feature type="domain" description="Polyphosphate kinase-2-related" evidence="1">
    <location>
        <begin position="268"/>
        <end position="492"/>
    </location>
</feature>
<sequence>MLNKVNLDAKLKKSDLKKLLDEKLGYELGKAQRAARDAGMPVIMVFEGWRHSRRSEIVGKMMQYMDARGFRVFTSTRITEQERQQPFFTTFWKRLPPPGNIFVYRHSWYYLKNDIEVKNEAKSTRVTFDQINAFEKMLTDGHYCLLKFFVHVSEKQQEKNKKAIIKETGKAWKPVHEIYTEEGNYDKFYKRYDEMLKATDTENAPWHLISGEDVDVAEYEIFNAVVEGINKAVKAFTTYKEAQRLSTNVSDSKRKYDILSKVDLSKDVSKDEYKEKLNEYQKRLRELQVEAFNKGISTILAFEGWDAGGKGGAIKRVAEALDPLDFSVHPYSAPNQVERLFHYMWRFWFNIPEPGHIALFDRTWYGRVMVERIEKITPDVDWRRAYDEINETEKEWADANIVVLKFWLQIDKDEQARRFKERENNPEKLWKITDEDWRNRAKWAEYEDAVNEMLGRTNTDYAPWIIVEANSKYYARLKVLKTIIDALEKKLKAK</sequence>
<dbReference type="OrthoDB" id="9775224at2"/>
<dbReference type="InterPro" id="IPR022488">
    <property type="entry name" value="PPK2-related"/>
</dbReference>
<dbReference type="SUPFAM" id="SSF52540">
    <property type="entry name" value="P-loop containing nucleoside triphosphate hydrolases"/>
    <property type="match status" value="2"/>
</dbReference>
<evidence type="ECO:0000313" key="2">
    <source>
        <dbReference type="EMBL" id="SDC56685.1"/>
    </source>
</evidence>
<dbReference type="InterPro" id="IPR027417">
    <property type="entry name" value="P-loop_NTPase"/>
</dbReference>
<dbReference type="PANTHER" id="PTHR34383:SF3">
    <property type="entry name" value="POLYPHOSPHATE:AMP PHOSPHOTRANSFERASE"/>
    <property type="match status" value="1"/>
</dbReference>
<protein>
    <submittedName>
        <fullName evidence="2">Polyphosphate:AMP phosphotransferase</fullName>
    </submittedName>
</protein>
<evidence type="ECO:0000313" key="3">
    <source>
        <dbReference type="Proteomes" id="UP000198943"/>
    </source>
</evidence>
<keyword evidence="3" id="KW-1185">Reference proteome</keyword>
<dbReference type="AlphaFoldDB" id="A0A1G6MNZ3"/>
<evidence type="ECO:0000259" key="1">
    <source>
        <dbReference type="Pfam" id="PF03976"/>
    </source>
</evidence>
<dbReference type="Gene3D" id="3.40.50.300">
    <property type="entry name" value="P-loop containing nucleotide triphosphate hydrolases"/>
    <property type="match status" value="2"/>
</dbReference>
<dbReference type="EMBL" id="FMYW01000010">
    <property type="protein sequence ID" value="SDC56685.1"/>
    <property type="molecule type" value="Genomic_DNA"/>
</dbReference>
<dbReference type="GO" id="GO:0016740">
    <property type="term" value="F:transferase activity"/>
    <property type="evidence" value="ECO:0007669"/>
    <property type="project" value="UniProtKB-KW"/>
</dbReference>
<feature type="domain" description="Polyphosphate kinase-2-related" evidence="1">
    <location>
        <begin position="22"/>
        <end position="233"/>
    </location>
</feature>
<name>A0A1G6MNZ3_9FIRM</name>
<organism evidence="2 3">
    <name type="scientific">Succiniclasticum ruminis</name>
    <dbReference type="NCBI Taxonomy" id="40841"/>
    <lineage>
        <taxon>Bacteria</taxon>
        <taxon>Bacillati</taxon>
        <taxon>Bacillota</taxon>
        <taxon>Negativicutes</taxon>
        <taxon>Acidaminococcales</taxon>
        <taxon>Acidaminococcaceae</taxon>
        <taxon>Succiniclasticum</taxon>
    </lineage>
</organism>
<keyword evidence="2" id="KW-0808">Transferase</keyword>
<reference evidence="3" key="1">
    <citation type="submission" date="2016-10" db="EMBL/GenBank/DDBJ databases">
        <authorList>
            <person name="Varghese N."/>
            <person name="Submissions S."/>
        </authorList>
    </citation>
    <scope>NUCLEOTIDE SEQUENCE [LARGE SCALE GENOMIC DNA]</scope>
    <source>
        <strain evidence="3">DSM 11005</strain>
    </source>
</reference>
<proteinExistence type="predicted"/>
<gene>
    <name evidence="2" type="ORF">SAMN04487864_11039</name>
</gene>
<dbReference type="Pfam" id="PF03976">
    <property type="entry name" value="PPK2"/>
    <property type="match status" value="2"/>
</dbReference>